<sequence length="203" mass="22274">MFDKKLLNMDLYRITVVLLVTGMVNALNLTSNNQQSEIANLKQEVNDLTASVRNLTFVLNHMQAEFQITLNKRQSVAFSACLGSSGRTLGPHQPVEFDSVLLNDGGAYDSRHGIFRAPVTGVYHFSLTFLSSPPGATYIEIVKDGNQLVYTYAAGDSHNVGATQVNIRLEAGQDVWCRNAYTSGTTNLHPQGKYSCFTGHIIS</sequence>
<dbReference type="PRINTS" id="PR00007">
    <property type="entry name" value="COMPLEMNTC1Q"/>
</dbReference>
<gene>
    <name evidence="4" type="ORF">CGI_10015762</name>
</gene>
<keyword evidence="2" id="KW-0964">Secreted</keyword>
<dbReference type="GO" id="GO:0005576">
    <property type="term" value="C:extracellular region"/>
    <property type="evidence" value="ECO:0007669"/>
    <property type="project" value="UniProtKB-SubCell"/>
</dbReference>
<proteinExistence type="predicted"/>
<name>K1QQD3_MAGGI</name>
<evidence type="ECO:0000313" key="4">
    <source>
        <dbReference type="EMBL" id="EKC36008.1"/>
    </source>
</evidence>
<protein>
    <submittedName>
        <fullName evidence="4">Complement C1q tumor necrosis factor-related protein 4</fullName>
    </submittedName>
</protein>
<dbReference type="InterPro" id="IPR001073">
    <property type="entry name" value="C1q_dom"/>
</dbReference>
<accession>K1QQD3</accession>
<evidence type="ECO:0000256" key="1">
    <source>
        <dbReference type="ARBA" id="ARBA00004613"/>
    </source>
</evidence>
<dbReference type="PANTHER" id="PTHR22923:SF116">
    <property type="entry name" value="C1Q DOMAIN-CONTAINING PROTEIN"/>
    <property type="match status" value="1"/>
</dbReference>
<dbReference type="InterPro" id="IPR050822">
    <property type="entry name" value="Cerebellin_Synaptic_Org"/>
</dbReference>
<dbReference type="HOGENOM" id="CLU_001074_8_1_1"/>
<keyword evidence="3" id="KW-0732">Signal</keyword>
<dbReference type="PANTHER" id="PTHR22923">
    <property type="entry name" value="CEREBELLIN-RELATED"/>
    <property type="match status" value="1"/>
</dbReference>
<dbReference type="InterPro" id="IPR008983">
    <property type="entry name" value="Tumour_necrosis_fac-like_dom"/>
</dbReference>
<dbReference type="Pfam" id="PF00386">
    <property type="entry name" value="C1q"/>
    <property type="match status" value="1"/>
</dbReference>
<dbReference type="SMART" id="SM00110">
    <property type="entry name" value="C1Q"/>
    <property type="match status" value="1"/>
</dbReference>
<dbReference type="SUPFAM" id="SSF49842">
    <property type="entry name" value="TNF-like"/>
    <property type="match status" value="1"/>
</dbReference>
<dbReference type="AlphaFoldDB" id="K1QQD3"/>
<dbReference type="InParanoid" id="K1QQD3"/>
<reference evidence="4" key="1">
    <citation type="journal article" date="2012" name="Nature">
        <title>The oyster genome reveals stress adaptation and complexity of shell formation.</title>
        <authorList>
            <person name="Zhang G."/>
            <person name="Fang X."/>
            <person name="Guo X."/>
            <person name="Li L."/>
            <person name="Luo R."/>
            <person name="Xu F."/>
            <person name="Yang P."/>
            <person name="Zhang L."/>
            <person name="Wang X."/>
            <person name="Qi H."/>
            <person name="Xiong Z."/>
            <person name="Que H."/>
            <person name="Xie Y."/>
            <person name="Holland P.W."/>
            <person name="Paps J."/>
            <person name="Zhu Y."/>
            <person name="Wu F."/>
            <person name="Chen Y."/>
            <person name="Wang J."/>
            <person name="Peng C."/>
            <person name="Meng J."/>
            <person name="Yang L."/>
            <person name="Liu J."/>
            <person name="Wen B."/>
            <person name="Zhang N."/>
            <person name="Huang Z."/>
            <person name="Zhu Q."/>
            <person name="Feng Y."/>
            <person name="Mount A."/>
            <person name="Hedgecock D."/>
            <person name="Xu Z."/>
            <person name="Liu Y."/>
            <person name="Domazet-Loso T."/>
            <person name="Du Y."/>
            <person name="Sun X."/>
            <person name="Zhang S."/>
            <person name="Liu B."/>
            <person name="Cheng P."/>
            <person name="Jiang X."/>
            <person name="Li J."/>
            <person name="Fan D."/>
            <person name="Wang W."/>
            <person name="Fu W."/>
            <person name="Wang T."/>
            <person name="Wang B."/>
            <person name="Zhang J."/>
            <person name="Peng Z."/>
            <person name="Li Y."/>
            <person name="Li N."/>
            <person name="Wang J."/>
            <person name="Chen M."/>
            <person name="He Y."/>
            <person name="Tan F."/>
            <person name="Song X."/>
            <person name="Zheng Q."/>
            <person name="Huang R."/>
            <person name="Yang H."/>
            <person name="Du X."/>
            <person name="Chen L."/>
            <person name="Yang M."/>
            <person name="Gaffney P.M."/>
            <person name="Wang S."/>
            <person name="Luo L."/>
            <person name="She Z."/>
            <person name="Ming Y."/>
            <person name="Huang W."/>
            <person name="Zhang S."/>
            <person name="Huang B."/>
            <person name="Zhang Y."/>
            <person name="Qu T."/>
            <person name="Ni P."/>
            <person name="Miao G."/>
            <person name="Wang J."/>
            <person name="Wang Q."/>
            <person name="Steinberg C.E."/>
            <person name="Wang H."/>
            <person name="Li N."/>
            <person name="Qian L."/>
            <person name="Zhang G."/>
            <person name="Li Y."/>
            <person name="Yang H."/>
            <person name="Liu X."/>
            <person name="Wang J."/>
            <person name="Yin Y."/>
            <person name="Wang J."/>
        </authorList>
    </citation>
    <scope>NUCLEOTIDE SEQUENCE [LARGE SCALE GENOMIC DNA]</scope>
    <source>
        <strain evidence="4">05x7-T-G4-1.051#20</strain>
    </source>
</reference>
<dbReference type="Gene3D" id="2.60.120.40">
    <property type="match status" value="1"/>
</dbReference>
<dbReference type="PROSITE" id="PS50871">
    <property type="entry name" value="C1Q"/>
    <property type="match status" value="1"/>
</dbReference>
<evidence type="ECO:0000256" key="3">
    <source>
        <dbReference type="ARBA" id="ARBA00022729"/>
    </source>
</evidence>
<organism evidence="4">
    <name type="scientific">Magallana gigas</name>
    <name type="common">Pacific oyster</name>
    <name type="synonym">Crassostrea gigas</name>
    <dbReference type="NCBI Taxonomy" id="29159"/>
    <lineage>
        <taxon>Eukaryota</taxon>
        <taxon>Metazoa</taxon>
        <taxon>Spiralia</taxon>
        <taxon>Lophotrochozoa</taxon>
        <taxon>Mollusca</taxon>
        <taxon>Bivalvia</taxon>
        <taxon>Autobranchia</taxon>
        <taxon>Pteriomorphia</taxon>
        <taxon>Ostreida</taxon>
        <taxon>Ostreoidea</taxon>
        <taxon>Ostreidae</taxon>
        <taxon>Magallana</taxon>
    </lineage>
</organism>
<comment type="subcellular location">
    <subcellularLocation>
        <location evidence="1">Secreted</location>
    </subcellularLocation>
</comment>
<dbReference type="EMBL" id="JH819013">
    <property type="protein sequence ID" value="EKC36008.1"/>
    <property type="molecule type" value="Genomic_DNA"/>
</dbReference>
<evidence type="ECO:0000256" key="2">
    <source>
        <dbReference type="ARBA" id="ARBA00022525"/>
    </source>
</evidence>